<evidence type="ECO:0000313" key="2">
    <source>
        <dbReference type="EMBL" id="KAF0917330.1"/>
    </source>
</evidence>
<reference evidence="2 3" key="1">
    <citation type="submission" date="2019-11" db="EMBL/GenBank/DDBJ databases">
        <title>Whole genome sequence of Oryza granulata.</title>
        <authorList>
            <person name="Li W."/>
        </authorList>
    </citation>
    <scope>NUCLEOTIDE SEQUENCE [LARGE SCALE GENOMIC DNA]</scope>
    <source>
        <strain evidence="3">cv. Menghai</strain>
        <tissue evidence="2">Leaf</tissue>
    </source>
</reference>
<protein>
    <submittedName>
        <fullName evidence="2">Uncharacterized protein</fullName>
    </submittedName>
</protein>
<dbReference type="EMBL" id="SPHZ02000005">
    <property type="protein sequence ID" value="KAF0917330.1"/>
    <property type="molecule type" value="Genomic_DNA"/>
</dbReference>
<gene>
    <name evidence="2" type="ORF">E2562_017504</name>
</gene>
<comment type="caution">
    <text evidence="2">The sequence shown here is derived from an EMBL/GenBank/DDBJ whole genome shotgun (WGS) entry which is preliminary data.</text>
</comment>
<dbReference type="Proteomes" id="UP000479710">
    <property type="component" value="Unassembled WGS sequence"/>
</dbReference>
<accession>A0A6G1DXV4</accession>
<name>A0A6G1DXV4_9ORYZ</name>
<feature type="region of interest" description="Disordered" evidence="1">
    <location>
        <begin position="32"/>
        <end position="75"/>
    </location>
</feature>
<dbReference type="AlphaFoldDB" id="A0A6G1DXV4"/>
<organism evidence="2 3">
    <name type="scientific">Oryza meyeriana var. granulata</name>
    <dbReference type="NCBI Taxonomy" id="110450"/>
    <lineage>
        <taxon>Eukaryota</taxon>
        <taxon>Viridiplantae</taxon>
        <taxon>Streptophyta</taxon>
        <taxon>Embryophyta</taxon>
        <taxon>Tracheophyta</taxon>
        <taxon>Spermatophyta</taxon>
        <taxon>Magnoliopsida</taxon>
        <taxon>Liliopsida</taxon>
        <taxon>Poales</taxon>
        <taxon>Poaceae</taxon>
        <taxon>BOP clade</taxon>
        <taxon>Oryzoideae</taxon>
        <taxon>Oryzeae</taxon>
        <taxon>Oryzinae</taxon>
        <taxon>Oryza</taxon>
        <taxon>Oryza meyeriana</taxon>
    </lineage>
</organism>
<sequence length="75" mass="8007">MGRVKRVGFDLGSSAEIFSSVGDFYRARAVHGGGEERGRRPCGAAHASVRGIPPRPTSKPEEREQATGLRGRAAE</sequence>
<proteinExistence type="predicted"/>
<evidence type="ECO:0000313" key="3">
    <source>
        <dbReference type="Proteomes" id="UP000479710"/>
    </source>
</evidence>
<keyword evidence="3" id="KW-1185">Reference proteome</keyword>
<evidence type="ECO:0000256" key="1">
    <source>
        <dbReference type="SAM" id="MobiDB-lite"/>
    </source>
</evidence>